<protein>
    <submittedName>
        <fullName evidence="5">Putative transcriptional regulator</fullName>
    </submittedName>
</protein>
<dbReference type="Proteomes" id="UP000182025">
    <property type="component" value="Unassembled WGS sequence"/>
</dbReference>
<evidence type="ECO:0000256" key="1">
    <source>
        <dbReference type="ARBA" id="ARBA00023015"/>
    </source>
</evidence>
<proteinExistence type="predicted"/>
<dbReference type="GO" id="GO:0003677">
    <property type="term" value="F:DNA binding"/>
    <property type="evidence" value="ECO:0007669"/>
    <property type="project" value="UniProtKB-KW"/>
</dbReference>
<evidence type="ECO:0000313" key="6">
    <source>
        <dbReference type="Proteomes" id="UP000182025"/>
    </source>
</evidence>
<evidence type="ECO:0000313" key="5">
    <source>
        <dbReference type="EMBL" id="SFQ28718.1"/>
    </source>
</evidence>
<sequence>MDKELEQFQADLLRSVHDMKAGRAVRATQVELSPVAEARAKVGVSQSAFADLLGVSLRTLQDWEQGRRSPSGAAKTLLRIAVKHPEALRDLQVA</sequence>
<dbReference type="InterPro" id="IPR052359">
    <property type="entry name" value="HTH-type_reg/antitoxin"/>
</dbReference>
<dbReference type="SMART" id="SM00530">
    <property type="entry name" value="HTH_XRE"/>
    <property type="match status" value="1"/>
</dbReference>
<evidence type="ECO:0000259" key="4">
    <source>
        <dbReference type="PROSITE" id="PS50943"/>
    </source>
</evidence>
<dbReference type="AlphaFoldDB" id="A0A1I5X9S1"/>
<dbReference type="Gene3D" id="1.10.260.40">
    <property type="entry name" value="lambda repressor-like DNA-binding domains"/>
    <property type="match status" value="1"/>
</dbReference>
<dbReference type="EMBL" id="FOXK01000010">
    <property type="protein sequence ID" value="SFQ28718.1"/>
    <property type="molecule type" value="Genomic_DNA"/>
</dbReference>
<dbReference type="PANTHER" id="PTHR36511:SF4">
    <property type="entry name" value="ANTITOXIN MQSA"/>
    <property type="match status" value="1"/>
</dbReference>
<dbReference type="RefSeq" id="WP_074917834.1">
    <property type="nucleotide sequence ID" value="NZ_FOXK01000010.1"/>
</dbReference>
<feature type="domain" description="HTH cro/C1-type" evidence="4">
    <location>
        <begin position="35"/>
        <end position="71"/>
    </location>
</feature>
<dbReference type="PROSITE" id="PS50943">
    <property type="entry name" value="HTH_CROC1"/>
    <property type="match status" value="1"/>
</dbReference>
<dbReference type="SUPFAM" id="SSF47413">
    <property type="entry name" value="lambda repressor-like DNA-binding domains"/>
    <property type="match status" value="1"/>
</dbReference>
<keyword evidence="3" id="KW-0804">Transcription</keyword>
<reference evidence="6" key="1">
    <citation type="submission" date="2016-10" db="EMBL/GenBank/DDBJ databases">
        <authorList>
            <person name="Varghese N."/>
            <person name="Submissions S."/>
        </authorList>
    </citation>
    <scope>NUCLEOTIDE SEQUENCE [LARGE SCALE GENOMIC DNA]</scope>
    <source>
        <strain evidence="6">JCM 15604</strain>
    </source>
</reference>
<dbReference type="PANTHER" id="PTHR36511">
    <property type="entry name" value="MERR FAMILY BACTERIAL REGULATORY PROTEIN"/>
    <property type="match status" value="1"/>
</dbReference>
<dbReference type="OrthoDB" id="9799384at2"/>
<evidence type="ECO:0000256" key="3">
    <source>
        <dbReference type="ARBA" id="ARBA00023163"/>
    </source>
</evidence>
<accession>A0A1I5X9S1</accession>
<keyword evidence="6" id="KW-1185">Reference proteome</keyword>
<dbReference type="InterPro" id="IPR010982">
    <property type="entry name" value="Lambda_DNA-bd_dom_sf"/>
</dbReference>
<keyword evidence="1" id="KW-0805">Transcription regulation</keyword>
<dbReference type="Pfam" id="PF01381">
    <property type="entry name" value="HTH_3"/>
    <property type="match status" value="1"/>
</dbReference>
<dbReference type="InterPro" id="IPR001387">
    <property type="entry name" value="Cro/C1-type_HTH"/>
</dbReference>
<gene>
    <name evidence="5" type="ORF">SAMN05216177_11096</name>
</gene>
<dbReference type="CDD" id="cd00093">
    <property type="entry name" value="HTH_XRE"/>
    <property type="match status" value="1"/>
</dbReference>
<organism evidence="5 6">
    <name type="scientific">Ectopseudomonas toyotomiensis</name>
    <dbReference type="NCBI Taxonomy" id="554344"/>
    <lineage>
        <taxon>Bacteria</taxon>
        <taxon>Pseudomonadati</taxon>
        <taxon>Pseudomonadota</taxon>
        <taxon>Gammaproteobacteria</taxon>
        <taxon>Pseudomonadales</taxon>
        <taxon>Pseudomonadaceae</taxon>
        <taxon>Ectopseudomonas</taxon>
    </lineage>
</organism>
<name>A0A1I5X9S1_9GAMM</name>
<evidence type="ECO:0000256" key="2">
    <source>
        <dbReference type="ARBA" id="ARBA00023125"/>
    </source>
</evidence>
<keyword evidence="2" id="KW-0238">DNA-binding</keyword>